<dbReference type="GO" id="GO:0016757">
    <property type="term" value="F:glycosyltransferase activity"/>
    <property type="evidence" value="ECO:0007669"/>
    <property type="project" value="UniProtKB-KW"/>
</dbReference>
<gene>
    <name evidence="1" type="ORF">PO127_26485</name>
</gene>
<organism evidence="1 2">
    <name type="scientific">Bacteroides thetaiotaomicron</name>
    <dbReference type="NCBI Taxonomy" id="818"/>
    <lineage>
        <taxon>Bacteria</taxon>
        <taxon>Pseudomonadati</taxon>
        <taxon>Bacteroidota</taxon>
        <taxon>Bacteroidia</taxon>
        <taxon>Bacteroidales</taxon>
        <taxon>Bacteroidaceae</taxon>
        <taxon>Bacteroides</taxon>
    </lineage>
</organism>
<accession>A0AAP3WI51</accession>
<evidence type="ECO:0000313" key="2">
    <source>
        <dbReference type="Proteomes" id="UP001217776"/>
    </source>
</evidence>
<dbReference type="Pfam" id="PF13692">
    <property type="entry name" value="Glyco_trans_1_4"/>
    <property type="match status" value="1"/>
</dbReference>
<protein>
    <submittedName>
        <fullName evidence="1">Glycosyltransferase</fullName>
        <ecNumber evidence="1">2.4.-.-</ecNumber>
    </submittedName>
</protein>
<keyword evidence="1" id="KW-0328">Glycosyltransferase</keyword>
<keyword evidence="1" id="KW-0808">Transferase</keyword>
<proteinExistence type="predicted"/>
<dbReference type="PANTHER" id="PTHR12526">
    <property type="entry name" value="GLYCOSYLTRANSFERASE"/>
    <property type="match status" value="1"/>
</dbReference>
<dbReference type="PANTHER" id="PTHR12526:SF630">
    <property type="entry name" value="GLYCOSYLTRANSFERASE"/>
    <property type="match status" value="1"/>
</dbReference>
<comment type="caution">
    <text evidence="1">The sequence shown here is derived from an EMBL/GenBank/DDBJ whole genome shotgun (WGS) entry which is preliminary data.</text>
</comment>
<dbReference type="AlphaFoldDB" id="A0AAP3WI51"/>
<dbReference type="Proteomes" id="UP001217776">
    <property type="component" value="Unassembled WGS sequence"/>
</dbReference>
<dbReference type="RefSeq" id="WP_032840683.1">
    <property type="nucleotide sequence ID" value="NZ_BAABXH010000001.1"/>
</dbReference>
<name>A0AAP3WI51_BACT4</name>
<dbReference type="EMBL" id="JAQNVG010000088">
    <property type="protein sequence ID" value="MDC2239296.1"/>
    <property type="molecule type" value="Genomic_DNA"/>
</dbReference>
<dbReference type="Gene3D" id="3.40.50.2000">
    <property type="entry name" value="Glycogen Phosphorylase B"/>
    <property type="match status" value="2"/>
</dbReference>
<reference evidence="1" key="1">
    <citation type="submission" date="2022-10" db="EMBL/GenBank/DDBJ databases">
        <title>Human gut microbiome strain richness.</title>
        <authorList>
            <person name="Chen-Liaw A."/>
        </authorList>
    </citation>
    <scope>NUCLEOTIDE SEQUENCE</scope>
    <source>
        <strain evidence="1">1001283st1_A3_1001283B150304_161114</strain>
    </source>
</reference>
<evidence type="ECO:0000313" key="1">
    <source>
        <dbReference type="EMBL" id="MDC2239296.1"/>
    </source>
</evidence>
<dbReference type="EC" id="2.4.-.-" evidence="1"/>
<sequence length="354" mass="40792">MKGVVEYFNDNHYSTKYFISNFNHYDKKYYTVNYPNTTQIQVPRYAKNLSISRLRSHYVFSKEVFALLKKTKPDVIYCIFPPNTLVRSVIKYKKITQCKVILDCYDTWPESFPTKRFSKLLSWPFSIWANIRNRYISEADLILCVSQVGVDFIKKIAPNTPAKLLMPVIDAQEFLQYNDDTSKLTFCYLGNINHITDINLLNLILKGVAKRKKVCLHIIGEGQNYLALKELLTDSGIDVIGHGIVFDIKEKMKIYSLCNLAINVPKEEIQSTMSLKSVEYISMGLPFINSAGGDTQCLVENYQIGINIDKNNLARTIEQIAILTPKELRCLHDNTVYLYNSKFSKQDLNIILKD</sequence>
<dbReference type="SUPFAM" id="SSF53756">
    <property type="entry name" value="UDP-Glycosyltransferase/glycogen phosphorylase"/>
    <property type="match status" value="1"/>
</dbReference>